<feature type="non-terminal residue" evidence="4">
    <location>
        <position position="178"/>
    </location>
</feature>
<feature type="transmembrane region" description="Helical" evidence="2">
    <location>
        <begin position="85"/>
        <end position="102"/>
    </location>
</feature>
<dbReference type="AlphaFoldDB" id="A0AAN4ZBA0"/>
<feature type="non-terminal residue" evidence="4">
    <location>
        <position position="1"/>
    </location>
</feature>
<dbReference type="GO" id="GO:0015171">
    <property type="term" value="F:amino acid transmembrane transporter activity"/>
    <property type="evidence" value="ECO:0007669"/>
    <property type="project" value="TreeGrafter"/>
</dbReference>
<feature type="transmembrane region" description="Helical" evidence="2">
    <location>
        <begin position="139"/>
        <end position="159"/>
    </location>
</feature>
<dbReference type="PANTHER" id="PTHR43243:SF4">
    <property type="entry name" value="CATIONIC AMINO ACID TRANSPORTER 4"/>
    <property type="match status" value="1"/>
</dbReference>
<comment type="caution">
    <text evidence="4">The sequence shown here is derived from an EMBL/GenBank/DDBJ whole genome shotgun (WGS) entry which is preliminary data.</text>
</comment>
<dbReference type="EMBL" id="BTRK01000002">
    <property type="protein sequence ID" value="GMR35383.1"/>
    <property type="molecule type" value="Genomic_DNA"/>
</dbReference>
<gene>
    <name evidence="4" type="ORF">PMAYCL1PPCAC_05578</name>
</gene>
<feature type="transmembrane region" description="Helical" evidence="2">
    <location>
        <begin position="114"/>
        <end position="133"/>
    </location>
</feature>
<dbReference type="Gene3D" id="1.20.1740.10">
    <property type="entry name" value="Amino acid/polyamine transporter I"/>
    <property type="match status" value="1"/>
</dbReference>
<protein>
    <recommendedName>
        <fullName evidence="3">Cationic amino acid transporter C-terminal domain-containing protein</fullName>
    </recommendedName>
</protein>
<reference evidence="5" key="1">
    <citation type="submission" date="2022-10" db="EMBL/GenBank/DDBJ databases">
        <title>Genome assembly of Pristionchus species.</title>
        <authorList>
            <person name="Yoshida K."/>
            <person name="Sommer R.J."/>
        </authorList>
    </citation>
    <scope>NUCLEOTIDE SEQUENCE [LARGE SCALE GENOMIC DNA]</scope>
    <source>
        <strain evidence="5">RS5460</strain>
    </source>
</reference>
<evidence type="ECO:0000256" key="2">
    <source>
        <dbReference type="SAM" id="Phobius"/>
    </source>
</evidence>
<keyword evidence="5" id="KW-1185">Reference proteome</keyword>
<dbReference type="PANTHER" id="PTHR43243">
    <property type="entry name" value="INNER MEMBRANE TRANSPORTER YGJI-RELATED"/>
    <property type="match status" value="1"/>
</dbReference>
<feature type="domain" description="Cationic amino acid transporter C-terminal" evidence="3">
    <location>
        <begin position="114"/>
        <end position="164"/>
    </location>
</feature>
<dbReference type="InterPro" id="IPR029485">
    <property type="entry name" value="CAT_C"/>
</dbReference>
<keyword evidence="2" id="KW-1133">Transmembrane helix</keyword>
<dbReference type="GO" id="GO:0005886">
    <property type="term" value="C:plasma membrane"/>
    <property type="evidence" value="ECO:0007669"/>
    <property type="project" value="TreeGrafter"/>
</dbReference>
<organism evidence="4 5">
    <name type="scientific">Pristionchus mayeri</name>
    <dbReference type="NCBI Taxonomy" id="1317129"/>
    <lineage>
        <taxon>Eukaryota</taxon>
        <taxon>Metazoa</taxon>
        <taxon>Ecdysozoa</taxon>
        <taxon>Nematoda</taxon>
        <taxon>Chromadorea</taxon>
        <taxon>Rhabditida</taxon>
        <taxon>Rhabditina</taxon>
        <taxon>Diplogasteromorpha</taxon>
        <taxon>Diplogasteroidea</taxon>
        <taxon>Neodiplogasteridae</taxon>
        <taxon>Pristionchus</taxon>
    </lineage>
</organism>
<name>A0AAN4ZBA0_9BILA</name>
<evidence type="ECO:0000256" key="1">
    <source>
        <dbReference type="ARBA" id="ARBA00022448"/>
    </source>
</evidence>
<keyword evidence="2" id="KW-0472">Membrane</keyword>
<evidence type="ECO:0000313" key="4">
    <source>
        <dbReference type="EMBL" id="GMR35383.1"/>
    </source>
</evidence>
<accession>A0AAN4ZBA0</accession>
<evidence type="ECO:0000259" key="3">
    <source>
        <dbReference type="Pfam" id="PF13906"/>
    </source>
</evidence>
<feature type="transmembrane region" description="Helical" evidence="2">
    <location>
        <begin position="55"/>
        <end position="79"/>
    </location>
</feature>
<dbReference type="Pfam" id="PF13906">
    <property type="entry name" value="AA_permease_C"/>
    <property type="match status" value="1"/>
</dbReference>
<proteinExistence type="predicted"/>
<sequence>GTLLAYTIVAAALILLRYRPHPLKSNPAVMDEGGKIRSNIPFISKRLVLMKPHKSVMCTLIVMILAFTGIGVLISTSYFKAPEGLALMILFVVISMGSIFFIDAHHQNSMELDYKVCLVPYLPAASILVNILMMTQLTFMAWIRLIIWMAIGMAIYFIYGMSHSKEELQWRERRKAFS</sequence>
<keyword evidence="1" id="KW-0813">Transport</keyword>
<evidence type="ECO:0000313" key="5">
    <source>
        <dbReference type="Proteomes" id="UP001328107"/>
    </source>
</evidence>
<keyword evidence="2" id="KW-0812">Transmembrane</keyword>
<dbReference type="Proteomes" id="UP001328107">
    <property type="component" value="Unassembled WGS sequence"/>
</dbReference>